<dbReference type="PROSITE" id="PS50943">
    <property type="entry name" value="HTH_CROC1"/>
    <property type="match status" value="1"/>
</dbReference>
<dbReference type="SMART" id="SM00530">
    <property type="entry name" value="HTH_XRE"/>
    <property type="match status" value="1"/>
</dbReference>
<evidence type="ECO:0000313" key="5">
    <source>
        <dbReference type="EMBL" id="PRY86794.1"/>
    </source>
</evidence>
<dbReference type="OrthoDB" id="7790108at2"/>
<dbReference type="InterPro" id="IPR018653">
    <property type="entry name" value="ScfR_C"/>
</dbReference>
<dbReference type="InterPro" id="IPR050807">
    <property type="entry name" value="TransReg_Diox_bact_type"/>
</dbReference>
<dbReference type="RefSeq" id="WP_106266261.1">
    <property type="nucleotide sequence ID" value="NZ_PVTQ01000011.1"/>
</dbReference>
<dbReference type="CDD" id="cd00093">
    <property type="entry name" value="HTH_XRE"/>
    <property type="match status" value="1"/>
</dbReference>
<dbReference type="AlphaFoldDB" id="A0A2T0WJT7"/>
<dbReference type="GO" id="GO:0003700">
    <property type="term" value="F:DNA-binding transcription factor activity"/>
    <property type="evidence" value="ECO:0007669"/>
    <property type="project" value="TreeGrafter"/>
</dbReference>
<evidence type="ECO:0000256" key="3">
    <source>
        <dbReference type="ARBA" id="ARBA00023163"/>
    </source>
</evidence>
<dbReference type="GO" id="GO:0003677">
    <property type="term" value="F:DNA binding"/>
    <property type="evidence" value="ECO:0007669"/>
    <property type="project" value="UniProtKB-KW"/>
</dbReference>
<dbReference type="Proteomes" id="UP000238392">
    <property type="component" value="Unassembled WGS sequence"/>
</dbReference>
<dbReference type="InterPro" id="IPR001387">
    <property type="entry name" value="Cro/C1-type_HTH"/>
</dbReference>
<feature type="domain" description="HTH cro/C1-type" evidence="4">
    <location>
        <begin position="11"/>
        <end position="65"/>
    </location>
</feature>
<evidence type="ECO:0000256" key="1">
    <source>
        <dbReference type="ARBA" id="ARBA00023015"/>
    </source>
</evidence>
<organism evidence="5 6">
    <name type="scientific">Donghicola tyrosinivorans</name>
    <dbReference type="NCBI Taxonomy" id="1652492"/>
    <lineage>
        <taxon>Bacteria</taxon>
        <taxon>Pseudomonadati</taxon>
        <taxon>Pseudomonadota</taxon>
        <taxon>Alphaproteobacteria</taxon>
        <taxon>Rhodobacterales</taxon>
        <taxon>Roseobacteraceae</taxon>
        <taxon>Donghicola</taxon>
    </lineage>
</organism>
<dbReference type="PANTHER" id="PTHR46797">
    <property type="entry name" value="HTH-TYPE TRANSCRIPTIONAL REGULATOR"/>
    <property type="match status" value="1"/>
</dbReference>
<name>A0A2T0WJT7_9RHOB</name>
<sequence length="435" mass="47757">MSRSALTGSRIRERRNMLALRQADLARTVGISASYLNLIEHNRRRIAGKLLRDIAIALDVEPAALSEGAEAHMVARLREAAAEGGKRAELDRADEFAGRFPGWAELIVEKQRRVATLERTVEVLTDRLTHDPFLSAALHDMLTAVTAIRSTSTILVDTPGLEPEWRGRFHRNINEDSQRLTEASRALASYLDGVDDIDASVTSPQEEVEAFLTLNKYHFPELEDPEAEEDVIAEVLAGDTHLASASSKALAQAFLERYVEDVRALPMGRLKQALHDVGMQPSLLASRLGVDMARLFRRLAALPEEAGYGSIGFVSCDASGTLIQRKPLEGFPMPRFGAACPLWSLFRALSQPMMPLFEVVAQSGRGSGSFETYAIAQPTGALEFGKPMRFESAMLILPVDQEPADSSESVGVSCRICPKERCDARREPSILAEGF</sequence>
<reference evidence="5 6" key="1">
    <citation type="submission" date="2018-03" db="EMBL/GenBank/DDBJ databases">
        <title>Genomic Encyclopedia of Archaeal and Bacterial Type Strains, Phase II (KMG-II): from individual species to whole genera.</title>
        <authorList>
            <person name="Goeker M."/>
        </authorList>
    </citation>
    <scope>NUCLEOTIDE SEQUENCE [LARGE SCALE GENOMIC DNA]</scope>
    <source>
        <strain evidence="5 6">DSM 100212</strain>
    </source>
</reference>
<dbReference type="GO" id="GO:0005829">
    <property type="term" value="C:cytosol"/>
    <property type="evidence" value="ECO:0007669"/>
    <property type="project" value="TreeGrafter"/>
</dbReference>
<evidence type="ECO:0000256" key="2">
    <source>
        <dbReference type="ARBA" id="ARBA00023125"/>
    </source>
</evidence>
<evidence type="ECO:0000259" key="4">
    <source>
        <dbReference type="PROSITE" id="PS50943"/>
    </source>
</evidence>
<keyword evidence="2" id="KW-0238">DNA-binding</keyword>
<evidence type="ECO:0000313" key="6">
    <source>
        <dbReference type="Proteomes" id="UP000238392"/>
    </source>
</evidence>
<accession>A0A2T0WJT7</accession>
<dbReference type="Gene3D" id="1.10.260.40">
    <property type="entry name" value="lambda repressor-like DNA-binding domains"/>
    <property type="match status" value="1"/>
</dbReference>
<keyword evidence="3" id="KW-0804">Transcription</keyword>
<gene>
    <name evidence="5" type="ORF">CLV74_11124</name>
</gene>
<dbReference type="InterPro" id="IPR010982">
    <property type="entry name" value="Lambda_DNA-bd_dom_sf"/>
</dbReference>
<dbReference type="EMBL" id="PVTQ01000011">
    <property type="protein sequence ID" value="PRY86794.1"/>
    <property type="molecule type" value="Genomic_DNA"/>
</dbReference>
<dbReference type="SUPFAM" id="SSF47413">
    <property type="entry name" value="lambda repressor-like DNA-binding domains"/>
    <property type="match status" value="1"/>
</dbReference>
<dbReference type="PANTHER" id="PTHR46797:SF23">
    <property type="entry name" value="HTH-TYPE TRANSCRIPTIONAL REGULATOR SUTR"/>
    <property type="match status" value="1"/>
</dbReference>
<protein>
    <recommendedName>
        <fullName evidence="4">HTH cro/C1-type domain-containing protein</fullName>
    </recommendedName>
</protein>
<dbReference type="Pfam" id="PF01381">
    <property type="entry name" value="HTH_3"/>
    <property type="match status" value="1"/>
</dbReference>
<dbReference type="Pfam" id="PF09856">
    <property type="entry name" value="ScfRs"/>
    <property type="match status" value="1"/>
</dbReference>
<keyword evidence="6" id="KW-1185">Reference proteome</keyword>
<proteinExistence type="predicted"/>
<comment type="caution">
    <text evidence="5">The sequence shown here is derived from an EMBL/GenBank/DDBJ whole genome shotgun (WGS) entry which is preliminary data.</text>
</comment>
<keyword evidence="1" id="KW-0805">Transcription regulation</keyword>